<dbReference type="GO" id="GO:0046930">
    <property type="term" value="C:pore complex"/>
    <property type="evidence" value="ECO:0007669"/>
    <property type="project" value="InterPro"/>
</dbReference>
<dbReference type="GO" id="GO:0044218">
    <property type="term" value="C:other organism cell membrane"/>
    <property type="evidence" value="ECO:0007669"/>
    <property type="project" value="UniProtKB-KW"/>
</dbReference>
<evidence type="ECO:0000256" key="4">
    <source>
        <dbReference type="ARBA" id="ARBA00023298"/>
    </source>
</evidence>
<evidence type="ECO:0000313" key="7">
    <source>
        <dbReference type="Proteomes" id="UP001152803"/>
    </source>
</evidence>
<dbReference type="PANTHER" id="PTHR40388:SF1">
    <property type="entry name" value="BRYOPORIN"/>
    <property type="match status" value="1"/>
</dbReference>
<evidence type="ECO:0000256" key="3">
    <source>
        <dbReference type="ARBA" id="ARBA00022537"/>
    </source>
</evidence>
<keyword evidence="7" id="KW-1185">Reference proteome</keyword>
<name>A0A9Q1DT98_CONCO</name>
<sequence length="116" mass="12469">MGRSVSIHLFNNSSVILTNPQVYSISGSCVRAPQPTVEKGASVMCAFGKTAGTVRGAVGVLTYDIAEDQEMEAVKRLAIMFSVPYDYNLFKNVFALGLAVMEREEAGLCSALSNEQ</sequence>
<protein>
    <submittedName>
        <fullName evidence="6">Uncharacterized protein</fullName>
    </submittedName>
</protein>
<dbReference type="InterPro" id="IPR009104">
    <property type="entry name" value="Anemon_actinoporin-like"/>
</dbReference>
<gene>
    <name evidence="6" type="ORF">COCON_G00070960</name>
</gene>
<evidence type="ECO:0000256" key="5">
    <source>
        <dbReference type="ARBA" id="ARBA00023331"/>
    </source>
</evidence>
<dbReference type="PROSITE" id="PS51257">
    <property type="entry name" value="PROKAR_LIPOPROTEIN"/>
    <property type="match status" value="1"/>
</dbReference>
<organism evidence="6 7">
    <name type="scientific">Conger conger</name>
    <name type="common">Conger eel</name>
    <name type="synonym">Muraena conger</name>
    <dbReference type="NCBI Taxonomy" id="82655"/>
    <lineage>
        <taxon>Eukaryota</taxon>
        <taxon>Metazoa</taxon>
        <taxon>Chordata</taxon>
        <taxon>Craniata</taxon>
        <taxon>Vertebrata</taxon>
        <taxon>Euteleostomi</taxon>
        <taxon>Actinopterygii</taxon>
        <taxon>Neopterygii</taxon>
        <taxon>Teleostei</taxon>
        <taxon>Anguilliformes</taxon>
        <taxon>Congridae</taxon>
        <taxon>Conger</taxon>
    </lineage>
</organism>
<comment type="caution">
    <text evidence="6">The sequence shown here is derived from an EMBL/GenBank/DDBJ whole genome shotgun (WGS) entry which is preliminary data.</text>
</comment>
<evidence type="ECO:0000256" key="2">
    <source>
        <dbReference type="ARBA" id="ARBA00004532"/>
    </source>
</evidence>
<keyword evidence="5" id="KW-0166">Nematocyst</keyword>
<dbReference type="AlphaFoldDB" id="A0A9Q1DT98"/>
<dbReference type="GO" id="GO:0015267">
    <property type="term" value="F:channel activity"/>
    <property type="evidence" value="ECO:0007669"/>
    <property type="project" value="InterPro"/>
</dbReference>
<dbReference type="GO" id="GO:0051715">
    <property type="term" value="P:cytolysis in another organism"/>
    <property type="evidence" value="ECO:0007669"/>
    <property type="project" value="InterPro"/>
</dbReference>
<dbReference type="PANTHER" id="PTHR40388">
    <property type="entry name" value="BRYOPORIN"/>
    <property type="match status" value="1"/>
</dbReference>
<dbReference type="EMBL" id="JAFJMO010000004">
    <property type="protein sequence ID" value="KAJ8280030.1"/>
    <property type="molecule type" value="Genomic_DNA"/>
</dbReference>
<keyword evidence="4" id="KW-0472">Membrane</keyword>
<dbReference type="Pfam" id="PF06369">
    <property type="entry name" value="Anemone_cytotox"/>
    <property type="match status" value="1"/>
</dbReference>
<dbReference type="GO" id="GO:0006812">
    <property type="term" value="P:monoatomic cation transport"/>
    <property type="evidence" value="ECO:0007669"/>
    <property type="project" value="InterPro"/>
</dbReference>
<comment type="subcellular location">
    <subcellularLocation>
        <location evidence="2">Nematocyst</location>
    </subcellularLocation>
    <subcellularLocation>
        <location evidence="1">Target cell membrane</location>
    </subcellularLocation>
</comment>
<accession>A0A9Q1DT98</accession>
<evidence type="ECO:0000313" key="6">
    <source>
        <dbReference type="EMBL" id="KAJ8280030.1"/>
    </source>
</evidence>
<keyword evidence="3" id="KW-1052">Target cell membrane</keyword>
<dbReference type="Proteomes" id="UP001152803">
    <property type="component" value="Unassembled WGS sequence"/>
</dbReference>
<dbReference type="SUPFAM" id="SSF63724">
    <property type="entry name" value="Cytolysin/lectin"/>
    <property type="match status" value="1"/>
</dbReference>
<proteinExistence type="predicted"/>
<dbReference type="GO" id="GO:0046931">
    <property type="term" value="P:pore complex assembly"/>
    <property type="evidence" value="ECO:0007669"/>
    <property type="project" value="InterPro"/>
</dbReference>
<evidence type="ECO:0000256" key="1">
    <source>
        <dbReference type="ARBA" id="ARBA00004175"/>
    </source>
</evidence>
<dbReference type="OrthoDB" id="2304600at2759"/>
<dbReference type="InterPro" id="IPR015926">
    <property type="entry name" value="Cytolysin/lectin"/>
</dbReference>
<reference evidence="6" key="1">
    <citation type="journal article" date="2023" name="Science">
        <title>Genome structures resolve the early diversification of teleost fishes.</title>
        <authorList>
            <person name="Parey E."/>
            <person name="Louis A."/>
            <person name="Montfort J."/>
            <person name="Bouchez O."/>
            <person name="Roques C."/>
            <person name="Iampietro C."/>
            <person name="Lluch J."/>
            <person name="Castinel A."/>
            <person name="Donnadieu C."/>
            <person name="Desvignes T."/>
            <person name="Floi Bucao C."/>
            <person name="Jouanno E."/>
            <person name="Wen M."/>
            <person name="Mejri S."/>
            <person name="Dirks R."/>
            <person name="Jansen H."/>
            <person name="Henkel C."/>
            <person name="Chen W.J."/>
            <person name="Zahm M."/>
            <person name="Cabau C."/>
            <person name="Klopp C."/>
            <person name="Thompson A.W."/>
            <person name="Robinson-Rechavi M."/>
            <person name="Braasch I."/>
            <person name="Lecointre G."/>
            <person name="Bobe J."/>
            <person name="Postlethwait J.H."/>
            <person name="Berthelot C."/>
            <person name="Roest Crollius H."/>
            <person name="Guiguen Y."/>
        </authorList>
    </citation>
    <scope>NUCLEOTIDE SEQUENCE</scope>
    <source>
        <strain evidence="6">Concon-B</strain>
    </source>
</reference>
<keyword evidence="4" id="KW-1053">Target membrane</keyword>
<dbReference type="Gene3D" id="2.60.270.20">
    <property type="entry name" value="Cytolysin/lectin"/>
    <property type="match status" value="1"/>
</dbReference>
<dbReference type="InterPro" id="IPR050677">
    <property type="entry name" value="Actinoporin_PFT"/>
</dbReference>
<dbReference type="GO" id="GO:0042151">
    <property type="term" value="C:nematocyst"/>
    <property type="evidence" value="ECO:0007669"/>
    <property type="project" value="UniProtKB-SubCell"/>
</dbReference>